<dbReference type="EMBL" id="JASCZI010273974">
    <property type="protein sequence ID" value="MED6225554.1"/>
    <property type="molecule type" value="Genomic_DNA"/>
</dbReference>
<comment type="caution">
    <text evidence="4">The sequence shown here is derived from an EMBL/GenBank/DDBJ whole genome shotgun (WGS) entry which is preliminary data.</text>
</comment>
<proteinExistence type="predicted"/>
<accession>A0ABU6ZU91</accession>
<evidence type="ECO:0000313" key="4">
    <source>
        <dbReference type="EMBL" id="MED6225554.1"/>
    </source>
</evidence>
<dbReference type="PANTHER" id="PTHR33142:SF15">
    <property type="entry name" value="CYCLIN-DEPENDENT PROTEIN KINASE INHIBITOR SMR4"/>
    <property type="match status" value="1"/>
</dbReference>
<sequence length="97" mass="11036">MPLFSRSHTTQLREFCSVSRRMAKEDVEEGCRTPRHKASRIPALKACPPAPKKKPAAAWHSKWLRIPPKSGYFNSPDLELIFRMLPPSTSRPSEPLP</sequence>
<evidence type="ECO:0000256" key="1">
    <source>
        <dbReference type="ARBA" id="ARBA00023013"/>
    </source>
</evidence>
<organism evidence="4 5">
    <name type="scientific">Stylosanthes scabra</name>
    <dbReference type="NCBI Taxonomy" id="79078"/>
    <lineage>
        <taxon>Eukaryota</taxon>
        <taxon>Viridiplantae</taxon>
        <taxon>Streptophyta</taxon>
        <taxon>Embryophyta</taxon>
        <taxon>Tracheophyta</taxon>
        <taxon>Spermatophyta</taxon>
        <taxon>Magnoliopsida</taxon>
        <taxon>eudicotyledons</taxon>
        <taxon>Gunneridae</taxon>
        <taxon>Pentapetalae</taxon>
        <taxon>rosids</taxon>
        <taxon>fabids</taxon>
        <taxon>Fabales</taxon>
        <taxon>Fabaceae</taxon>
        <taxon>Papilionoideae</taxon>
        <taxon>50 kb inversion clade</taxon>
        <taxon>dalbergioids sensu lato</taxon>
        <taxon>Dalbergieae</taxon>
        <taxon>Pterocarpus clade</taxon>
        <taxon>Stylosanthes</taxon>
    </lineage>
</organism>
<keyword evidence="1" id="KW-0649">Protein kinase inhibitor</keyword>
<evidence type="ECO:0000256" key="3">
    <source>
        <dbReference type="SAM" id="MobiDB-lite"/>
    </source>
</evidence>
<protein>
    <submittedName>
        <fullName evidence="4">Uncharacterized protein</fullName>
    </submittedName>
</protein>
<keyword evidence="2" id="KW-0131">Cell cycle</keyword>
<evidence type="ECO:0000313" key="5">
    <source>
        <dbReference type="Proteomes" id="UP001341840"/>
    </source>
</evidence>
<feature type="region of interest" description="Disordered" evidence="3">
    <location>
        <begin position="26"/>
        <end position="53"/>
    </location>
</feature>
<reference evidence="4 5" key="1">
    <citation type="journal article" date="2023" name="Plants (Basel)">
        <title>Bridging the Gap: Combining Genomics and Transcriptomics Approaches to Understand Stylosanthes scabra, an Orphan Legume from the Brazilian Caatinga.</title>
        <authorList>
            <person name="Ferreira-Neto J.R.C."/>
            <person name="da Silva M.D."/>
            <person name="Binneck E."/>
            <person name="de Melo N.F."/>
            <person name="da Silva R.H."/>
            <person name="de Melo A.L.T.M."/>
            <person name="Pandolfi V."/>
            <person name="Bustamante F.O."/>
            <person name="Brasileiro-Vidal A.C."/>
            <person name="Benko-Iseppon A.M."/>
        </authorList>
    </citation>
    <scope>NUCLEOTIDE SEQUENCE [LARGE SCALE GENOMIC DNA]</scope>
    <source>
        <tissue evidence="4">Leaves</tissue>
    </source>
</reference>
<keyword evidence="5" id="KW-1185">Reference proteome</keyword>
<evidence type="ECO:0000256" key="2">
    <source>
        <dbReference type="ARBA" id="ARBA00023306"/>
    </source>
</evidence>
<name>A0ABU6ZU91_9FABA</name>
<dbReference type="Proteomes" id="UP001341840">
    <property type="component" value="Unassembled WGS sequence"/>
</dbReference>
<dbReference type="PANTHER" id="PTHR33142">
    <property type="entry name" value="CYCLIN-DEPENDENT PROTEIN KINASE INHIBITOR SMR13"/>
    <property type="match status" value="1"/>
</dbReference>
<gene>
    <name evidence="4" type="ORF">PIB30_094722</name>
</gene>
<dbReference type="InterPro" id="IPR040389">
    <property type="entry name" value="SMR"/>
</dbReference>